<dbReference type="Proteomes" id="UP000629596">
    <property type="component" value="Unassembled WGS sequence"/>
</dbReference>
<evidence type="ECO:0000256" key="2">
    <source>
        <dbReference type="ARBA" id="ARBA00005236"/>
    </source>
</evidence>
<reference evidence="11 12" key="1">
    <citation type="submission" date="2018-07" db="EMBL/GenBank/DDBJ databases">
        <title>Parabacteroides acidifaciens nov. sp., isolated from human feces.</title>
        <authorList>
            <person name="Wang Y.J."/>
        </authorList>
    </citation>
    <scope>NUCLEOTIDE SEQUENCE [LARGE SCALE GENOMIC DNA]</scope>
    <source>
        <strain evidence="11 12">426-9</strain>
    </source>
</reference>
<sequence length="411" mass="45785">MNFPFYIARRYLFSKKSHNAINIISMVSVCGVVVATIALVCALSVLNGFVSLVSSMLSNFDPELKILPAHGKVFDPTLPAVQEVKKLPGVALFCEVLQDNALVRYRDRQIVTTVKGVDDTFAKLTRIDSILIDSRDGKFVLADEVANFASLGVGTATLLGVRANYSDPLEIYVPKRDEKVNLANPASSFNLDYAFIGSVYATNQQMYDENFMLLPLPLVRSLFHYEKEVSAIELALAPGADVNSVKSQIKSLLGENFWVKDRYEQQEASFKMMQGEKWMIFLILCFILILALFNVIGSLSMLMIEKKEDVRTLRNMGADDRLIRRIFLFEGWMISGLGALIGVIIGLTLCLLQQELGIIKLGQAAGSFIIDAYPVRVEAGDVILVFITVLTIGFLAAWYPVHYLGKKWLDK</sequence>
<comment type="similarity">
    <text evidence="2">Belongs to the ABC-4 integral membrane protein family. LolC/E subfamily.</text>
</comment>
<dbReference type="GO" id="GO:0098797">
    <property type="term" value="C:plasma membrane protein complex"/>
    <property type="evidence" value="ECO:0007669"/>
    <property type="project" value="TreeGrafter"/>
</dbReference>
<evidence type="ECO:0000256" key="7">
    <source>
        <dbReference type="SAM" id="Phobius"/>
    </source>
</evidence>
<dbReference type="InterPro" id="IPR051447">
    <property type="entry name" value="Lipoprotein-release_system"/>
</dbReference>
<evidence type="ECO:0000313" key="12">
    <source>
        <dbReference type="Proteomes" id="UP000256321"/>
    </source>
</evidence>
<accession>A0A3D8HC44</accession>
<keyword evidence="5 7" id="KW-1133">Transmembrane helix</keyword>
<evidence type="ECO:0000259" key="9">
    <source>
        <dbReference type="Pfam" id="PF12704"/>
    </source>
</evidence>
<evidence type="ECO:0000256" key="5">
    <source>
        <dbReference type="ARBA" id="ARBA00022989"/>
    </source>
</evidence>
<keyword evidence="6 7" id="KW-0472">Membrane</keyword>
<evidence type="ECO:0000313" key="13">
    <source>
        <dbReference type="Proteomes" id="UP000629596"/>
    </source>
</evidence>
<dbReference type="RefSeq" id="WP_115500225.1">
    <property type="nucleotide sequence ID" value="NZ_JACRTI010000035.1"/>
</dbReference>
<keyword evidence="13" id="KW-1185">Reference proteome</keyword>
<keyword evidence="3" id="KW-1003">Cell membrane</keyword>
<gene>
    <name evidence="11" type="ORF">DWU89_13865</name>
    <name evidence="10" type="ORF">H8784_13510</name>
</gene>
<keyword evidence="4 7" id="KW-0812">Transmembrane</keyword>
<dbReference type="PANTHER" id="PTHR30489:SF0">
    <property type="entry name" value="LIPOPROTEIN-RELEASING SYSTEM TRANSMEMBRANE PROTEIN LOLE"/>
    <property type="match status" value="1"/>
</dbReference>
<dbReference type="EMBL" id="JACRTI010000035">
    <property type="protein sequence ID" value="MBC8602730.1"/>
    <property type="molecule type" value="Genomic_DNA"/>
</dbReference>
<feature type="transmembrane region" description="Helical" evidence="7">
    <location>
        <begin position="21"/>
        <end position="46"/>
    </location>
</feature>
<dbReference type="AlphaFoldDB" id="A0A3D8HC44"/>
<dbReference type="GO" id="GO:0044874">
    <property type="term" value="P:lipoprotein localization to outer membrane"/>
    <property type="evidence" value="ECO:0007669"/>
    <property type="project" value="TreeGrafter"/>
</dbReference>
<dbReference type="PANTHER" id="PTHR30489">
    <property type="entry name" value="LIPOPROTEIN-RELEASING SYSTEM TRANSMEMBRANE PROTEIN LOLE"/>
    <property type="match status" value="1"/>
</dbReference>
<organism evidence="11 12">
    <name type="scientific">Parabacteroides acidifaciens</name>
    <dbReference type="NCBI Taxonomy" id="2290935"/>
    <lineage>
        <taxon>Bacteria</taxon>
        <taxon>Pseudomonadati</taxon>
        <taxon>Bacteroidota</taxon>
        <taxon>Bacteroidia</taxon>
        <taxon>Bacteroidales</taxon>
        <taxon>Tannerellaceae</taxon>
        <taxon>Parabacteroides</taxon>
    </lineage>
</organism>
<dbReference type="Pfam" id="PF12704">
    <property type="entry name" value="MacB_PCD"/>
    <property type="match status" value="1"/>
</dbReference>
<dbReference type="InterPro" id="IPR025857">
    <property type="entry name" value="MacB_PCD"/>
</dbReference>
<evidence type="ECO:0000256" key="3">
    <source>
        <dbReference type="ARBA" id="ARBA00022475"/>
    </source>
</evidence>
<proteinExistence type="inferred from homology"/>
<comment type="subcellular location">
    <subcellularLocation>
        <location evidence="1">Cell membrane</location>
        <topology evidence="1">Multi-pass membrane protein</topology>
    </subcellularLocation>
</comment>
<reference evidence="10 13" key="2">
    <citation type="submission" date="2020-08" db="EMBL/GenBank/DDBJ databases">
        <title>Genome public.</title>
        <authorList>
            <person name="Liu C."/>
            <person name="Sun Q."/>
        </authorList>
    </citation>
    <scope>NUCLEOTIDE SEQUENCE [LARGE SCALE GENOMIC DNA]</scope>
    <source>
        <strain evidence="10 13">426_9</strain>
    </source>
</reference>
<feature type="transmembrane region" description="Helical" evidence="7">
    <location>
        <begin position="382"/>
        <end position="401"/>
    </location>
</feature>
<evidence type="ECO:0000313" key="10">
    <source>
        <dbReference type="EMBL" id="MBC8602730.1"/>
    </source>
</evidence>
<evidence type="ECO:0000259" key="8">
    <source>
        <dbReference type="Pfam" id="PF02687"/>
    </source>
</evidence>
<feature type="transmembrane region" description="Helical" evidence="7">
    <location>
        <begin position="278"/>
        <end position="304"/>
    </location>
</feature>
<feature type="transmembrane region" description="Helical" evidence="7">
    <location>
        <begin position="325"/>
        <end position="347"/>
    </location>
</feature>
<dbReference type="InterPro" id="IPR003838">
    <property type="entry name" value="ABC3_permease_C"/>
</dbReference>
<name>A0A3D8HC44_9BACT</name>
<dbReference type="Pfam" id="PF02687">
    <property type="entry name" value="FtsX"/>
    <property type="match status" value="1"/>
</dbReference>
<feature type="domain" description="MacB-like periplasmic core" evidence="9">
    <location>
        <begin position="25"/>
        <end position="251"/>
    </location>
</feature>
<evidence type="ECO:0000256" key="4">
    <source>
        <dbReference type="ARBA" id="ARBA00022692"/>
    </source>
</evidence>
<evidence type="ECO:0000256" key="6">
    <source>
        <dbReference type="ARBA" id="ARBA00023136"/>
    </source>
</evidence>
<evidence type="ECO:0000313" key="11">
    <source>
        <dbReference type="EMBL" id="RDU48544.1"/>
    </source>
</evidence>
<evidence type="ECO:0000256" key="1">
    <source>
        <dbReference type="ARBA" id="ARBA00004651"/>
    </source>
</evidence>
<protein>
    <submittedName>
        <fullName evidence="11">ABC transporter permease</fullName>
    </submittedName>
</protein>
<dbReference type="Proteomes" id="UP000256321">
    <property type="component" value="Unassembled WGS sequence"/>
</dbReference>
<dbReference type="EMBL" id="QREV01000035">
    <property type="protein sequence ID" value="RDU48544.1"/>
    <property type="molecule type" value="Genomic_DNA"/>
</dbReference>
<feature type="domain" description="ABC3 transporter permease C-terminal" evidence="8">
    <location>
        <begin position="282"/>
        <end position="404"/>
    </location>
</feature>
<comment type="caution">
    <text evidence="11">The sequence shown here is derived from an EMBL/GenBank/DDBJ whole genome shotgun (WGS) entry which is preliminary data.</text>
</comment>